<dbReference type="PANTHER" id="PTHR12945:SF0">
    <property type="entry name" value="TRNA (ADENINE(58)-N(1))-METHYLTRANSFERASE NON-CATALYTIC SUBUNIT TRM6"/>
    <property type="match status" value="1"/>
</dbReference>
<dbReference type="Proteomes" id="UP000215335">
    <property type="component" value="Unassembled WGS sequence"/>
</dbReference>
<proteinExistence type="inferred from homology"/>
<dbReference type="PANTHER" id="PTHR12945">
    <property type="entry name" value="TRANSLATION INITIATION FACTOR EIF3-RELATED"/>
    <property type="match status" value="1"/>
</dbReference>
<dbReference type="Pfam" id="PF04189">
    <property type="entry name" value="Gcd10p"/>
    <property type="match status" value="1"/>
</dbReference>
<evidence type="ECO:0000256" key="2">
    <source>
        <dbReference type="ARBA" id="ARBA00008320"/>
    </source>
</evidence>
<dbReference type="STRING" id="543379.A0A232FJ07"/>
<evidence type="ECO:0000256" key="1">
    <source>
        <dbReference type="ARBA" id="ARBA00004123"/>
    </source>
</evidence>
<gene>
    <name evidence="7" type="ORF">TSAR_002011</name>
</gene>
<reference evidence="7 8" key="1">
    <citation type="journal article" date="2017" name="Curr. Biol.">
        <title>The Evolution of Venom by Co-option of Single-Copy Genes.</title>
        <authorList>
            <person name="Martinson E.O."/>
            <person name="Mrinalini"/>
            <person name="Kelkar Y.D."/>
            <person name="Chang C.H."/>
            <person name="Werren J.H."/>
        </authorList>
    </citation>
    <scope>NUCLEOTIDE SEQUENCE [LARGE SCALE GENOMIC DNA]</scope>
    <source>
        <strain evidence="7 8">Alberta</strain>
        <tissue evidence="7">Whole body</tissue>
    </source>
</reference>
<evidence type="ECO:0000256" key="6">
    <source>
        <dbReference type="ARBA" id="ARBA00032319"/>
    </source>
</evidence>
<dbReference type="OrthoDB" id="10254665at2759"/>
<name>A0A232FJ07_9HYME</name>
<comment type="caution">
    <text evidence="7">The sequence shown here is derived from an EMBL/GenBank/DDBJ whole genome shotgun (WGS) entry which is preliminary data.</text>
</comment>
<evidence type="ECO:0000256" key="5">
    <source>
        <dbReference type="ARBA" id="ARBA00023242"/>
    </source>
</evidence>
<comment type="similarity">
    <text evidence="2">Belongs to the TRM6/GCD10 family.</text>
</comment>
<evidence type="ECO:0000256" key="4">
    <source>
        <dbReference type="ARBA" id="ARBA00022694"/>
    </source>
</evidence>
<keyword evidence="5" id="KW-0539">Nucleus</keyword>
<protein>
    <recommendedName>
        <fullName evidence="3">tRNA (adenine(58)-N(1))-methyltransferase non-catalytic subunit TRM6</fullName>
    </recommendedName>
    <alternativeName>
        <fullName evidence="6">tRNA(m1A58)-methyltransferase subunit TRM6</fullName>
    </alternativeName>
</protein>
<sequence length="461" mass="51813">MKETERKEVVTVGSHVIIQKLDYKKVYRVSETGSLALGKEEIKMSAIIGQPFWTTFKVIPPEGKRDNKNYRKGPPSTLVVAEKSDTLEDLKNAMASGYDNRSINDDGKSQKLSKDDILGLRDAGKSGREIVSSLIENNASFSEKTEYSQEKYIRKKEKKYCQFLSVHKPTLSSLQKIYLRQDPAKIYFLRMDTLAQLFSYSDVKSEGTFILYDSGTNGLGAAGMLSRIGSKTSGNLLYLHPGDHLPQMPILRAMNFPQDQLDRLTVVSIFDFFRNRNKAESDSAIKADKIDVEVESVVVEDTKVQETEGVIDSVDSNKDDCEENKCDIANSNELKRKNSEGQGEDEPILKKSRKVQDIERAAELLSSSKADGLAIIAKEHPLNIVKALLPLVKSSRPFVIYHAHREPLQETYVALKQQSDVINLRLFSNFLRSYQVLPDRTHPDILTNDCGGYLLSGYLVS</sequence>
<dbReference type="AlphaFoldDB" id="A0A232FJ07"/>
<dbReference type="GO" id="GO:0031515">
    <property type="term" value="C:tRNA (m1A) methyltransferase complex"/>
    <property type="evidence" value="ECO:0007669"/>
    <property type="project" value="InterPro"/>
</dbReference>
<comment type="subcellular location">
    <subcellularLocation>
        <location evidence="1">Nucleus</location>
    </subcellularLocation>
</comment>
<evidence type="ECO:0000313" key="8">
    <source>
        <dbReference type="Proteomes" id="UP000215335"/>
    </source>
</evidence>
<evidence type="ECO:0000313" key="7">
    <source>
        <dbReference type="EMBL" id="OXU30726.1"/>
    </source>
</evidence>
<keyword evidence="8" id="KW-1185">Reference proteome</keyword>
<dbReference type="InterPro" id="IPR017423">
    <property type="entry name" value="TRM6"/>
</dbReference>
<evidence type="ECO:0000256" key="3">
    <source>
        <dbReference type="ARBA" id="ARBA00021704"/>
    </source>
</evidence>
<accession>A0A232FJ07</accession>
<dbReference type="GO" id="GO:0030488">
    <property type="term" value="P:tRNA methylation"/>
    <property type="evidence" value="ECO:0007669"/>
    <property type="project" value="InterPro"/>
</dbReference>
<keyword evidence="4" id="KW-0819">tRNA processing</keyword>
<organism evidence="7 8">
    <name type="scientific">Trichomalopsis sarcophagae</name>
    <dbReference type="NCBI Taxonomy" id="543379"/>
    <lineage>
        <taxon>Eukaryota</taxon>
        <taxon>Metazoa</taxon>
        <taxon>Ecdysozoa</taxon>
        <taxon>Arthropoda</taxon>
        <taxon>Hexapoda</taxon>
        <taxon>Insecta</taxon>
        <taxon>Pterygota</taxon>
        <taxon>Neoptera</taxon>
        <taxon>Endopterygota</taxon>
        <taxon>Hymenoptera</taxon>
        <taxon>Apocrita</taxon>
        <taxon>Proctotrupomorpha</taxon>
        <taxon>Chalcidoidea</taxon>
        <taxon>Pteromalidae</taxon>
        <taxon>Pteromalinae</taxon>
        <taxon>Trichomalopsis</taxon>
    </lineage>
</organism>
<dbReference type="EMBL" id="NNAY01000126">
    <property type="protein sequence ID" value="OXU30726.1"/>
    <property type="molecule type" value="Genomic_DNA"/>
</dbReference>
<dbReference type="GO" id="GO:0005634">
    <property type="term" value="C:nucleus"/>
    <property type="evidence" value="ECO:0007669"/>
    <property type="project" value="UniProtKB-SubCell"/>
</dbReference>